<dbReference type="Pfam" id="PF00248">
    <property type="entry name" value="Aldo_ket_red"/>
    <property type="match status" value="1"/>
</dbReference>
<feature type="chain" id="PRO_5047320551" evidence="9">
    <location>
        <begin position="20"/>
        <end position="605"/>
    </location>
</feature>
<dbReference type="InterPro" id="IPR036909">
    <property type="entry name" value="Cyt_c-like_dom_sf"/>
</dbReference>
<dbReference type="InterPro" id="IPR009056">
    <property type="entry name" value="Cyt_c-like_dom"/>
</dbReference>
<comment type="caution">
    <text evidence="11">The sequence shown here is derived from an EMBL/GenBank/DDBJ whole genome shotgun (WGS) entry which is preliminary data.</text>
</comment>
<dbReference type="PRINTS" id="PR00069">
    <property type="entry name" value="ALDKETRDTASE"/>
</dbReference>
<evidence type="ECO:0000256" key="6">
    <source>
        <dbReference type="ARBA" id="ARBA00023004"/>
    </source>
</evidence>
<dbReference type="PANTHER" id="PTHR43827">
    <property type="entry name" value="2,5-DIKETO-D-GLUCONIC ACID REDUCTASE"/>
    <property type="match status" value="1"/>
</dbReference>
<feature type="domain" description="Cytochrome c" evidence="10">
    <location>
        <begin position="225"/>
        <end position="364"/>
    </location>
</feature>
<dbReference type="SUPFAM" id="SSF46626">
    <property type="entry name" value="Cytochrome c"/>
    <property type="match status" value="1"/>
</dbReference>
<dbReference type="Gene3D" id="3.20.20.100">
    <property type="entry name" value="NADP-dependent oxidoreductase domain"/>
    <property type="match status" value="1"/>
</dbReference>
<evidence type="ECO:0000313" key="11">
    <source>
        <dbReference type="EMBL" id="CAK9051537.1"/>
    </source>
</evidence>
<dbReference type="SUPFAM" id="SSF51430">
    <property type="entry name" value="NAD(P)-linked oxidoreductase"/>
    <property type="match status" value="1"/>
</dbReference>
<evidence type="ECO:0000256" key="7">
    <source>
        <dbReference type="PROSITE-ProRule" id="PRU00433"/>
    </source>
</evidence>
<sequence>MGPGAAGLLLWSLLTSGLSQSCDESPEVGLLQQSRGLSPLDLARAKKVVPGPKFLAAHTGESNELLNKHLLRISYGKAKPCEEFSDAELDNVLKIISEKAHEVLQRMHEQNQHPTRGADWQDPRGDLKGGAFLHPDAKSKGVPANLLAIAQSEKKCYDAAMAFTHSVSDHDKKEIVARHKIPLLPTRSAQKTNSLLQEKAAPGVCARPPKPNGLRPWLNRSELTGTDQAGAKIFATSCEECHSGGVEALQTFEENVDLIVHGKGSMPGFEKTLTKDEVAEVLWRPQTFATLRSAKNAALPRRHLLGAIILSPAVGVPANAAPTPLPVAGSPKPMPPIGYGTCCRPGAKGEELVEGVKAYLAAGGRLIDTAQIYGNHEDIAEAIRQSGVKREELWITSKVRVQSCNTPEDVLKAVDTTLRQLDTKYVDLMLLHGGDGWGILPDRDEALWRGLIAAQKAGQARSIGLSNHNREEVEQLIAKTKVVPAVNQLEYHPWVPSETKDLVRWCQSQGIVVTAYGSLGGSTNQARGEVVSKVAAKYGRTNAQVLLRWALDQGIAVIPGTNSEQHIREDLDLDFHLDPKDAQLLEASDAPASFTRWRNCRTGCA</sequence>
<proteinExistence type="inferred from homology"/>
<dbReference type="Pfam" id="PF13442">
    <property type="entry name" value="Cytochrome_CBB3"/>
    <property type="match status" value="1"/>
</dbReference>
<organism evidence="11 12">
    <name type="scientific">Durusdinium trenchii</name>
    <dbReference type="NCBI Taxonomy" id="1381693"/>
    <lineage>
        <taxon>Eukaryota</taxon>
        <taxon>Sar</taxon>
        <taxon>Alveolata</taxon>
        <taxon>Dinophyceae</taxon>
        <taxon>Suessiales</taxon>
        <taxon>Symbiodiniaceae</taxon>
        <taxon>Durusdinium</taxon>
    </lineage>
</organism>
<evidence type="ECO:0000256" key="4">
    <source>
        <dbReference type="ARBA" id="ARBA00022857"/>
    </source>
</evidence>
<dbReference type="Proteomes" id="UP001642464">
    <property type="component" value="Unassembled WGS sequence"/>
</dbReference>
<keyword evidence="4" id="KW-0521">NADP</keyword>
<reference evidence="11 12" key="1">
    <citation type="submission" date="2024-02" db="EMBL/GenBank/DDBJ databases">
        <authorList>
            <person name="Chen Y."/>
            <person name="Shah S."/>
            <person name="Dougan E. K."/>
            <person name="Thang M."/>
            <person name="Chan C."/>
        </authorList>
    </citation>
    <scope>NUCLEOTIDE SEQUENCE [LARGE SCALE GENOMIC DNA]</scope>
</reference>
<protein>
    <submittedName>
        <fullName evidence="11">NAD/NADP-dependent indole-3-acetaldehyde reductase (AKR3C2)</fullName>
    </submittedName>
</protein>
<evidence type="ECO:0000256" key="9">
    <source>
        <dbReference type="SAM" id="SignalP"/>
    </source>
</evidence>
<keyword evidence="3 7" id="KW-0479">Metal-binding</keyword>
<evidence type="ECO:0000256" key="5">
    <source>
        <dbReference type="ARBA" id="ARBA00023002"/>
    </source>
</evidence>
<keyword evidence="12" id="KW-1185">Reference proteome</keyword>
<dbReference type="InterPro" id="IPR020471">
    <property type="entry name" value="AKR"/>
</dbReference>
<dbReference type="CDD" id="cd19071">
    <property type="entry name" value="AKR_AKR1-5-like"/>
    <property type="match status" value="1"/>
</dbReference>
<dbReference type="PROSITE" id="PS51007">
    <property type="entry name" value="CYTC"/>
    <property type="match status" value="1"/>
</dbReference>
<dbReference type="EMBL" id="CAXAMM010022224">
    <property type="protein sequence ID" value="CAK9051537.1"/>
    <property type="molecule type" value="Genomic_DNA"/>
</dbReference>
<feature type="signal peptide" evidence="9">
    <location>
        <begin position="1"/>
        <end position="19"/>
    </location>
</feature>
<keyword evidence="5" id="KW-0560">Oxidoreductase</keyword>
<accession>A0ABP0MJ73</accession>
<keyword evidence="2 7" id="KW-0349">Heme</keyword>
<gene>
    <name evidence="11" type="ORF">SCF082_LOCUS28288</name>
</gene>
<dbReference type="InterPro" id="IPR023210">
    <property type="entry name" value="NADP_OxRdtase_dom"/>
</dbReference>
<evidence type="ECO:0000313" key="12">
    <source>
        <dbReference type="Proteomes" id="UP001642464"/>
    </source>
</evidence>
<comment type="similarity">
    <text evidence="1">Belongs to the aldo/keto reductase family.</text>
</comment>
<dbReference type="InterPro" id="IPR036812">
    <property type="entry name" value="NAD(P)_OxRdtase_dom_sf"/>
</dbReference>
<evidence type="ECO:0000256" key="8">
    <source>
        <dbReference type="SAM" id="MobiDB-lite"/>
    </source>
</evidence>
<keyword evidence="6 7" id="KW-0408">Iron</keyword>
<name>A0ABP0MJ73_9DINO</name>
<dbReference type="PANTHER" id="PTHR43827:SF3">
    <property type="entry name" value="NADP-DEPENDENT OXIDOREDUCTASE DOMAIN-CONTAINING PROTEIN"/>
    <property type="match status" value="1"/>
</dbReference>
<evidence type="ECO:0000256" key="3">
    <source>
        <dbReference type="ARBA" id="ARBA00022723"/>
    </source>
</evidence>
<keyword evidence="9" id="KW-0732">Signal</keyword>
<evidence type="ECO:0000256" key="2">
    <source>
        <dbReference type="ARBA" id="ARBA00022617"/>
    </source>
</evidence>
<evidence type="ECO:0000256" key="1">
    <source>
        <dbReference type="ARBA" id="ARBA00007905"/>
    </source>
</evidence>
<evidence type="ECO:0000259" key="10">
    <source>
        <dbReference type="PROSITE" id="PS51007"/>
    </source>
</evidence>
<feature type="region of interest" description="Disordered" evidence="8">
    <location>
        <begin position="197"/>
        <end position="218"/>
    </location>
</feature>